<organism evidence="8 9">
    <name type="scientific">Insolitispirillum peregrinum</name>
    <dbReference type="NCBI Taxonomy" id="80876"/>
    <lineage>
        <taxon>Bacteria</taxon>
        <taxon>Pseudomonadati</taxon>
        <taxon>Pseudomonadota</taxon>
        <taxon>Alphaproteobacteria</taxon>
        <taxon>Rhodospirillales</taxon>
        <taxon>Novispirillaceae</taxon>
        <taxon>Insolitispirillum</taxon>
    </lineage>
</organism>
<evidence type="ECO:0000256" key="5">
    <source>
        <dbReference type="ARBA" id="ARBA00023136"/>
    </source>
</evidence>
<feature type="transmembrane region" description="Helical" evidence="6">
    <location>
        <begin position="217"/>
        <end position="237"/>
    </location>
</feature>
<name>A0A1N7L464_9PROT</name>
<keyword evidence="2" id="KW-1003">Cell membrane</keyword>
<protein>
    <submittedName>
        <fullName evidence="8">Threonine/homoserine efflux transporter RhtA</fullName>
    </submittedName>
</protein>
<dbReference type="SUPFAM" id="SSF103481">
    <property type="entry name" value="Multidrug resistance efflux transporter EmrE"/>
    <property type="match status" value="2"/>
</dbReference>
<dbReference type="Pfam" id="PF00892">
    <property type="entry name" value="EamA"/>
    <property type="match status" value="2"/>
</dbReference>
<feature type="transmembrane region" description="Helical" evidence="6">
    <location>
        <begin position="37"/>
        <end position="60"/>
    </location>
</feature>
<evidence type="ECO:0000256" key="4">
    <source>
        <dbReference type="ARBA" id="ARBA00022989"/>
    </source>
</evidence>
<feature type="transmembrane region" description="Helical" evidence="6">
    <location>
        <begin position="249"/>
        <end position="268"/>
    </location>
</feature>
<evidence type="ECO:0000256" key="2">
    <source>
        <dbReference type="ARBA" id="ARBA00022475"/>
    </source>
</evidence>
<gene>
    <name evidence="8" type="ORF">SAMN05421779_10399</name>
</gene>
<dbReference type="STRING" id="80876.SAMN05421779_10399"/>
<evidence type="ECO:0000256" key="1">
    <source>
        <dbReference type="ARBA" id="ARBA00004651"/>
    </source>
</evidence>
<dbReference type="Proteomes" id="UP000185678">
    <property type="component" value="Unassembled WGS sequence"/>
</dbReference>
<feature type="transmembrane region" description="Helical" evidence="6">
    <location>
        <begin position="274"/>
        <end position="292"/>
    </location>
</feature>
<dbReference type="InterPro" id="IPR051258">
    <property type="entry name" value="Diverse_Substrate_Transporter"/>
</dbReference>
<accession>A0A1N7L464</accession>
<feature type="transmembrane region" description="Helical" evidence="6">
    <location>
        <begin position="12"/>
        <end position="31"/>
    </location>
</feature>
<dbReference type="PANTHER" id="PTHR42920">
    <property type="entry name" value="OS03G0707200 PROTEIN-RELATED"/>
    <property type="match status" value="1"/>
</dbReference>
<dbReference type="OrthoDB" id="7158585at2"/>
<dbReference type="EMBL" id="FTOA01000003">
    <property type="protein sequence ID" value="SIS68571.1"/>
    <property type="molecule type" value="Genomic_DNA"/>
</dbReference>
<feature type="domain" description="EamA" evidence="7">
    <location>
        <begin position="17"/>
        <end position="143"/>
    </location>
</feature>
<comment type="subcellular location">
    <subcellularLocation>
        <location evidence="1">Cell membrane</location>
        <topology evidence="1">Multi-pass membrane protein</topology>
    </subcellularLocation>
</comment>
<sequence length="295" mass="31129">MTSPLNGPFSRWGAEGMLLLVAMVWGASYGLAKTAVLIYPVLGFLAVRFCCTALLLLPSWRGLSAERAWQTLRAGVPLGLILLAIFVCETYGVALTRASSAAFLISLCVVFTPFAEWLILRARPSLTGLAATLLSLLGAWLLTSGTSIALNVGDGLMVLAAILRALMVTATTRLTRDHPVPALPLTSVQTGVVGIGSLLAGTVLLPGGLPPLPSDPTFWTATAFLIVFCTMFAFFAQNYALRRTSPTRVALLMGTEPVFGAVFAVLWLGESLSMMAWAGGALIVGASLWASLKRA</sequence>
<keyword evidence="3 6" id="KW-0812">Transmembrane</keyword>
<feature type="domain" description="EamA" evidence="7">
    <location>
        <begin position="153"/>
        <end position="290"/>
    </location>
</feature>
<evidence type="ECO:0000313" key="8">
    <source>
        <dbReference type="EMBL" id="SIS68571.1"/>
    </source>
</evidence>
<keyword evidence="4 6" id="KW-1133">Transmembrane helix</keyword>
<feature type="transmembrane region" description="Helical" evidence="6">
    <location>
        <begin position="182"/>
        <end position="205"/>
    </location>
</feature>
<evidence type="ECO:0000313" key="9">
    <source>
        <dbReference type="Proteomes" id="UP000185678"/>
    </source>
</evidence>
<feature type="transmembrane region" description="Helical" evidence="6">
    <location>
        <begin position="100"/>
        <end position="119"/>
    </location>
</feature>
<keyword evidence="9" id="KW-1185">Reference proteome</keyword>
<feature type="transmembrane region" description="Helical" evidence="6">
    <location>
        <begin position="72"/>
        <end position="94"/>
    </location>
</feature>
<dbReference type="RefSeq" id="WP_076399751.1">
    <property type="nucleotide sequence ID" value="NZ_FTOA01000003.1"/>
</dbReference>
<reference evidence="8 9" key="1">
    <citation type="submission" date="2017-01" db="EMBL/GenBank/DDBJ databases">
        <authorList>
            <person name="Mah S.A."/>
            <person name="Swanson W.J."/>
            <person name="Moy G.W."/>
            <person name="Vacquier V.D."/>
        </authorList>
    </citation>
    <scope>NUCLEOTIDE SEQUENCE [LARGE SCALE GENOMIC DNA]</scope>
    <source>
        <strain evidence="8 9">DSM 11589</strain>
    </source>
</reference>
<feature type="transmembrane region" description="Helical" evidence="6">
    <location>
        <begin position="148"/>
        <end position="170"/>
    </location>
</feature>
<feature type="transmembrane region" description="Helical" evidence="6">
    <location>
        <begin position="126"/>
        <end position="142"/>
    </location>
</feature>
<evidence type="ECO:0000256" key="3">
    <source>
        <dbReference type="ARBA" id="ARBA00022692"/>
    </source>
</evidence>
<dbReference type="InterPro" id="IPR000620">
    <property type="entry name" value="EamA_dom"/>
</dbReference>
<proteinExistence type="predicted"/>
<dbReference type="PANTHER" id="PTHR42920:SF5">
    <property type="entry name" value="EAMA DOMAIN-CONTAINING PROTEIN"/>
    <property type="match status" value="1"/>
</dbReference>
<dbReference type="AlphaFoldDB" id="A0A1N7L464"/>
<keyword evidence="5 6" id="KW-0472">Membrane</keyword>
<evidence type="ECO:0000259" key="7">
    <source>
        <dbReference type="Pfam" id="PF00892"/>
    </source>
</evidence>
<evidence type="ECO:0000256" key="6">
    <source>
        <dbReference type="SAM" id="Phobius"/>
    </source>
</evidence>
<dbReference type="InterPro" id="IPR037185">
    <property type="entry name" value="EmrE-like"/>
</dbReference>
<dbReference type="GO" id="GO:0005886">
    <property type="term" value="C:plasma membrane"/>
    <property type="evidence" value="ECO:0007669"/>
    <property type="project" value="UniProtKB-SubCell"/>
</dbReference>